<keyword evidence="11" id="KW-1185">Reference proteome</keyword>
<dbReference type="NCBIfam" id="NF009604">
    <property type="entry name" value="PRK13057.1"/>
    <property type="match status" value="1"/>
</dbReference>
<proteinExistence type="inferred from homology"/>
<dbReference type="SUPFAM" id="SSF111331">
    <property type="entry name" value="NAD kinase/diacylglycerol kinase-like"/>
    <property type="match status" value="1"/>
</dbReference>
<keyword evidence="7" id="KW-0443">Lipid metabolism</keyword>
<organism evidence="10 11">
    <name type="scientific">Roseofilum casamattae BLCC-M143</name>
    <dbReference type="NCBI Taxonomy" id="3022442"/>
    <lineage>
        <taxon>Bacteria</taxon>
        <taxon>Bacillati</taxon>
        <taxon>Cyanobacteriota</taxon>
        <taxon>Cyanophyceae</taxon>
        <taxon>Desertifilales</taxon>
        <taxon>Desertifilaceae</taxon>
        <taxon>Roseofilum</taxon>
        <taxon>Roseofilum casamattae</taxon>
    </lineage>
</organism>
<evidence type="ECO:0000256" key="4">
    <source>
        <dbReference type="ARBA" id="ARBA00022741"/>
    </source>
</evidence>
<evidence type="ECO:0000259" key="9">
    <source>
        <dbReference type="PROSITE" id="PS50146"/>
    </source>
</evidence>
<dbReference type="InterPro" id="IPR001206">
    <property type="entry name" value="Diacylglycerol_kinase_cat_dom"/>
</dbReference>
<dbReference type="Gene3D" id="2.60.200.40">
    <property type="match status" value="1"/>
</dbReference>
<dbReference type="EC" id="2.7.1.-" evidence="10"/>
<protein>
    <submittedName>
        <fullName evidence="10">Lipid kinase</fullName>
        <ecNumber evidence="10">2.7.1.-</ecNumber>
    </submittedName>
</protein>
<gene>
    <name evidence="10" type="ORF">PMH09_03410</name>
</gene>
<dbReference type="EMBL" id="JAQOSQ010000002">
    <property type="protein sequence ID" value="MDJ1182231.1"/>
    <property type="molecule type" value="Genomic_DNA"/>
</dbReference>
<keyword evidence="3 10" id="KW-0808">Transferase</keyword>
<dbReference type="InterPro" id="IPR050187">
    <property type="entry name" value="Lipid_Phosphate_FormReg"/>
</dbReference>
<dbReference type="Proteomes" id="UP001232992">
    <property type="component" value="Unassembled WGS sequence"/>
</dbReference>
<evidence type="ECO:0000256" key="7">
    <source>
        <dbReference type="ARBA" id="ARBA00023209"/>
    </source>
</evidence>
<accession>A0ABT7BSS6</accession>
<evidence type="ECO:0000256" key="3">
    <source>
        <dbReference type="ARBA" id="ARBA00022679"/>
    </source>
</evidence>
<evidence type="ECO:0000256" key="5">
    <source>
        <dbReference type="ARBA" id="ARBA00022777"/>
    </source>
</evidence>
<keyword evidence="5 10" id="KW-0418">Kinase</keyword>
<evidence type="ECO:0000313" key="10">
    <source>
        <dbReference type="EMBL" id="MDJ1182231.1"/>
    </source>
</evidence>
<evidence type="ECO:0000256" key="2">
    <source>
        <dbReference type="ARBA" id="ARBA00005983"/>
    </source>
</evidence>
<keyword evidence="7" id="KW-0444">Lipid biosynthesis</keyword>
<comment type="cofactor">
    <cofactor evidence="1">
        <name>Mg(2+)</name>
        <dbReference type="ChEBI" id="CHEBI:18420"/>
    </cofactor>
</comment>
<name>A0ABT7BSS6_9CYAN</name>
<dbReference type="PROSITE" id="PS50146">
    <property type="entry name" value="DAGK"/>
    <property type="match status" value="1"/>
</dbReference>
<keyword evidence="7" id="KW-0594">Phospholipid biosynthesis</keyword>
<dbReference type="NCBIfam" id="TIGR00147">
    <property type="entry name" value="YegS/Rv2252/BmrU family lipid kinase"/>
    <property type="match status" value="1"/>
</dbReference>
<dbReference type="InterPro" id="IPR005218">
    <property type="entry name" value="Diacylglycerol/lipid_kinase"/>
</dbReference>
<evidence type="ECO:0000256" key="8">
    <source>
        <dbReference type="ARBA" id="ARBA00023264"/>
    </source>
</evidence>
<dbReference type="Pfam" id="PF19279">
    <property type="entry name" value="YegS_C"/>
    <property type="match status" value="1"/>
</dbReference>
<dbReference type="InterPro" id="IPR017438">
    <property type="entry name" value="ATP-NAD_kinase_N"/>
</dbReference>
<dbReference type="InterPro" id="IPR045540">
    <property type="entry name" value="YegS/DAGK_C"/>
</dbReference>
<dbReference type="PANTHER" id="PTHR12358">
    <property type="entry name" value="SPHINGOSINE KINASE"/>
    <property type="match status" value="1"/>
</dbReference>
<dbReference type="RefSeq" id="WP_283756883.1">
    <property type="nucleotide sequence ID" value="NZ_JAQOSQ010000002.1"/>
</dbReference>
<evidence type="ECO:0000256" key="6">
    <source>
        <dbReference type="ARBA" id="ARBA00022840"/>
    </source>
</evidence>
<evidence type="ECO:0000313" key="11">
    <source>
        <dbReference type="Proteomes" id="UP001232992"/>
    </source>
</evidence>
<feature type="domain" description="DAGKc" evidence="9">
    <location>
        <begin position="1"/>
        <end position="127"/>
    </location>
</feature>
<dbReference type="InterPro" id="IPR016064">
    <property type="entry name" value="NAD/diacylglycerol_kinase_sf"/>
</dbReference>
<sequence length="291" mass="32004">MGKEALFLVNERSRRGKKYRQQAITCLQQQGFILHDLSLSDSAQLRQSIRQQGPEVDAIIIGGGDGTLNAVVDALVEVARPVGILPMGTANDLARTLDIPLAIPAACEAIARGNVRHIDLGWVNGKYFFNVASLGLSVTITDRLNGASKQRWGIFAYAIAALQVLATSRLFTAEIRTQGRSYSVKTIQIAVGNGRYYGGGMTIAHDAAIDDCRLDLYSLGLQKWWQILALFPTLRQGRYHAWPGVLSLNGTEFEVYTRHRLPINTDGEITVNTPAHFQVVPQILPIFTPHL</sequence>
<dbReference type="GO" id="GO:0016301">
    <property type="term" value="F:kinase activity"/>
    <property type="evidence" value="ECO:0007669"/>
    <property type="project" value="UniProtKB-KW"/>
</dbReference>
<keyword evidence="8" id="KW-1208">Phospholipid metabolism</keyword>
<dbReference type="Gene3D" id="3.40.50.10330">
    <property type="entry name" value="Probable inorganic polyphosphate/atp-NAD kinase, domain 1"/>
    <property type="match status" value="1"/>
</dbReference>
<comment type="caution">
    <text evidence="10">The sequence shown here is derived from an EMBL/GenBank/DDBJ whole genome shotgun (WGS) entry which is preliminary data.</text>
</comment>
<keyword evidence="4" id="KW-0547">Nucleotide-binding</keyword>
<dbReference type="PANTHER" id="PTHR12358:SF54">
    <property type="entry name" value="SPHINGOSINE KINASE RELATED PROTEIN"/>
    <property type="match status" value="1"/>
</dbReference>
<comment type="similarity">
    <text evidence="2">Belongs to the diacylglycerol/lipid kinase family.</text>
</comment>
<dbReference type="Pfam" id="PF00781">
    <property type="entry name" value="DAGK_cat"/>
    <property type="match status" value="1"/>
</dbReference>
<keyword evidence="6" id="KW-0067">ATP-binding</keyword>
<dbReference type="SMART" id="SM00046">
    <property type="entry name" value="DAGKc"/>
    <property type="match status" value="1"/>
</dbReference>
<reference evidence="10 11" key="1">
    <citation type="submission" date="2023-01" db="EMBL/GenBank/DDBJ databases">
        <title>Novel diversity within Roseofilum (Cyanobacteria; Desertifilaceae) from marine benthic mats with descriptions of four novel species.</title>
        <authorList>
            <person name="Wang Y."/>
            <person name="Berthold D.E."/>
            <person name="Hu J."/>
            <person name="Lefler F.W."/>
            <person name="Laughinghouse H.D. IV."/>
        </authorList>
    </citation>
    <scope>NUCLEOTIDE SEQUENCE [LARGE SCALE GENOMIC DNA]</scope>
    <source>
        <strain evidence="10 11">BLCC-M143</strain>
    </source>
</reference>
<evidence type="ECO:0000256" key="1">
    <source>
        <dbReference type="ARBA" id="ARBA00001946"/>
    </source>
</evidence>